<evidence type="ECO:0000313" key="10">
    <source>
        <dbReference type="Proteomes" id="UP000032483"/>
    </source>
</evidence>
<evidence type="ECO:0000256" key="6">
    <source>
        <dbReference type="ARBA" id="ARBA00023136"/>
    </source>
</evidence>
<dbReference type="AlphaFoldDB" id="A0A0D8J1E2"/>
<evidence type="ECO:0000259" key="8">
    <source>
        <dbReference type="PROSITE" id="PS50928"/>
    </source>
</evidence>
<dbReference type="InterPro" id="IPR035906">
    <property type="entry name" value="MetI-like_sf"/>
</dbReference>
<comment type="caution">
    <text evidence="9">The sequence shown here is derived from an EMBL/GenBank/DDBJ whole genome shotgun (WGS) entry which is preliminary data.</text>
</comment>
<dbReference type="GO" id="GO:0055085">
    <property type="term" value="P:transmembrane transport"/>
    <property type="evidence" value="ECO:0007669"/>
    <property type="project" value="InterPro"/>
</dbReference>
<sequence length="315" mass="34892">MSVKEINYILKRVLQMIPVLLLVMVLIFALIRFIPGDPADVMLGARATEESRAMLHAKMGIDKPIYEQFFLFMKNCLRLDFGESILSGEPVSQILARRFQVTASLTGMTALFTMLLALPIGYFSGVNKHNAAGKAINTSALVVMAVPAFWVGILLMYFFGLKLHWFPISGWGDTFGEHVWSLILPAFTQSLGISALLIRNMQNEVAQIFTIDYVDFARSKGLAPMRVRVWYILRNVMISTTTLFSIGIASMLGGSVIIETVFSLPGLGSLIMSSILARDYPAVQGCVILFAVIIMAVNLLTDILYSVLDPRVKLQ</sequence>
<reference evidence="9" key="1">
    <citation type="submission" date="2015-02" db="EMBL/GenBank/DDBJ databases">
        <title>A novel member of the family Ruminococcaceae isolated from human feces.</title>
        <authorList>
            <person name="Shkoporov A.N."/>
            <person name="Chaplin A.V."/>
            <person name="Motuzova O.V."/>
            <person name="Kafarskaia L.I."/>
            <person name="Khokhlova E.V."/>
            <person name="Efimov B.A."/>
        </authorList>
    </citation>
    <scope>NUCLEOTIDE SEQUENCE [LARGE SCALE GENOMIC DNA]</scope>
    <source>
        <strain evidence="9">585-1</strain>
    </source>
</reference>
<dbReference type="PATRIC" id="fig|1550024.3.peg.1116"/>
<dbReference type="RefSeq" id="WP_050004771.1">
    <property type="nucleotide sequence ID" value="NZ_CAQJQL010000099.1"/>
</dbReference>
<dbReference type="GeneID" id="42855975"/>
<feature type="transmembrane region" description="Helical" evidence="7">
    <location>
        <begin position="282"/>
        <end position="308"/>
    </location>
</feature>
<keyword evidence="4 7" id="KW-0812">Transmembrane</keyword>
<feature type="transmembrane region" description="Helical" evidence="7">
    <location>
        <begin position="179"/>
        <end position="198"/>
    </location>
</feature>
<evidence type="ECO:0000256" key="2">
    <source>
        <dbReference type="ARBA" id="ARBA00022448"/>
    </source>
</evidence>
<dbReference type="InterPro" id="IPR000515">
    <property type="entry name" value="MetI-like"/>
</dbReference>
<protein>
    <submittedName>
        <fullName evidence="9">ABC transporter permease</fullName>
    </submittedName>
</protein>
<proteinExistence type="inferred from homology"/>
<dbReference type="PROSITE" id="PS50928">
    <property type="entry name" value="ABC_TM1"/>
    <property type="match status" value="1"/>
</dbReference>
<feature type="domain" description="ABC transmembrane type-1" evidence="8">
    <location>
        <begin position="99"/>
        <end position="301"/>
    </location>
</feature>
<comment type="similarity">
    <text evidence="7">Belongs to the binding-protein-dependent transport system permease family.</text>
</comment>
<dbReference type="Proteomes" id="UP000032483">
    <property type="component" value="Unassembled WGS sequence"/>
</dbReference>
<dbReference type="CDD" id="cd06261">
    <property type="entry name" value="TM_PBP2"/>
    <property type="match status" value="1"/>
</dbReference>
<feature type="transmembrane region" description="Helical" evidence="7">
    <location>
        <begin position="12"/>
        <end position="34"/>
    </location>
</feature>
<keyword evidence="5 7" id="KW-1133">Transmembrane helix</keyword>
<evidence type="ECO:0000256" key="1">
    <source>
        <dbReference type="ARBA" id="ARBA00004651"/>
    </source>
</evidence>
<evidence type="ECO:0000256" key="3">
    <source>
        <dbReference type="ARBA" id="ARBA00022475"/>
    </source>
</evidence>
<keyword evidence="10" id="KW-1185">Reference proteome</keyword>
<accession>A0A0D8J1E2</accession>
<name>A0A0D8J1E2_9FIRM</name>
<keyword evidence="2 7" id="KW-0813">Transport</keyword>
<feature type="transmembrane region" description="Helical" evidence="7">
    <location>
        <begin position="135"/>
        <end position="159"/>
    </location>
</feature>
<evidence type="ECO:0000256" key="4">
    <source>
        <dbReference type="ARBA" id="ARBA00022692"/>
    </source>
</evidence>
<gene>
    <name evidence="9" type="ORF">TQ39_04955</name>
</gene>
<dbReference type="GO" id="GO:0005886">
    <property type="term" value="C:plasma membrane"/>
    <property type="evidence" value="ECO:0007669"/>
    <property type="project" value="UniProtKB-SubCell"/>
</dbReference>
<dbReference type="SUPFAM" id="SSF161098">
    <property type="entry name" value="MetI-like"/>
    <property type="match status" value="1"/>
</dbReference>
<keyword evidence="6 7" id="KW-0472">Membrane</keyword>
<keyword evidence="3" id="KW-1003">Cell membrane</keyword>
<organism evidence="9 10">
    <name type="scientific">Ruthenibacterium lactatiformans</name>
    <dbReference type="NCBI Taxonomy" id="1550024"/>
    <lineage>
        <taxon>Bacteria</taxon>
        <taxon>Bacillati</taxon>
        <taxon>Bacillota</taxon>
        <taxon>Clostridia</taxon>
        <taxon>Eubacteriales</taxon>
        <taxon>Oscillospiraceae</taxon>
        <taxon>Ruthenibacterium</taxon>
    </lineage>
</organism>
<dbReference type="Pfam" id="PF19300">
    <property type="entry name" value="BPD_transp_1_N"/>
    <property type="match status" value="1"/>
</dbReference>
<evidence type="ECO:0000313" key="9">
    <source>
        <dbReference type="EMBL" id="KJF40579.1"/>
    </source>
</evidence>
<dbReference type="PANTHER" id="PTHR43163:SF6">
    <property type="entry name" value="DIPEPTIDE TRANSPORT SYSTEM PERMEASE PROTEIN DPPB-RELATED"/>
    <property type="match status" value="1"/>
</dbReference>
<feature type="transmembrane region" description="Helical" evidence="7">
    <location>
        <begin position="101"/>
        <end position="123"/>
    </location>
</feature>
<dbReference type="Gene3D" id="1.10.3720.10">
    <property type="entry name" value="MetI-like"/>
    <property type="match status" value="1"/>
</dbReference>
<feature type="transmembrane region" description="Helical" evidence="7">
    <location>
        <begin position="236"/>
        <end position="262"/>
    </location>
</feature>
<dbReference type="Pfam" id="PF00528">
    <property type="entry name" value="BPD_transp_1"/>
    <property type="match status" value="1"/>
</dbReference>
<dbReference type="InterPro" id="IPR045621">
    <property type="entry name" value="BPD_transp_1_N"/>
</dbReference>
<dbReference type="PANTHER" id="PTHR43163">
    <property type="entry name" value="DIPEPTIDE TRANSPORT SYSTEM PERMEASE PROTEIN DPPB-RELATED"/>
    <property type="match status" value="1"/>
</dbReference>
<evidence type="ECO:0000256" key="7">
    <source>
        <dbReference type="RuleBase" id="RU363032"/>
    </source>
</evidence>
<comment type="subcellular location">
    <subcellularLocation>
        <location evidence="1 7">Cell membrane</location>
        <topology evidence="1 7">Multi-pass membrane protein</topology>
    </subcellularLocation>
</comment>
<evidence type="ECO:0000256" key="5">
    <source>
        <dbReference type="ARBA" id="ARBA00022989"/>
    </source>
</evidence>
<dbReference type="EMBL" id="JXXK01000005">
    <property type="protein sequence ID" value="KJF40579.1"/>
    <property type="molecule type" value="Genomic_DNA"/>
</dbReference>